<protein>
    <recommendedName>
        <fullName evidence="4">NGG1p interacting factor NIF3</fullName>
    </recommendedName>
</protein>
<comment type="caution">
    <text evidence="2">The sequence shown here is derived from an EMBL/GenBank/DDBJ whole genome shotgun (WGS) entry which is preliminary data.</text>
</comment>
<dbReference type="AlphaFoldDB" id="A0A0G0V8T2"/>
<reference evidence="2 3" key="1">
    <citation type="journal article" date="2015" name="Nature">
        <title>rRNA introns, odd ribosomes, and small enigmatic genomes across a large radiation of phyla.</title>
        <authorList>
            <person name="Brown C.T."/>
            <person name="Hug L.A."/>
            <person name="Thomas B.C."/>
            <person name="Sharon I."/>
            <person name="Castelle C.J."/>
            <person name="Singh A."/>
            <person name="Wilkins M.J."/>
            <person name="Williams K.H."/>
            <person name="Banfield J.F."/>
        </authorList>
    </citation>
    <scope>NUCLEOTIDE SEQUENCE [LARGE SCALE GENOMIC DNA]</scope>
</reference>
<evidence type="ECO:0000256" key="1">
    <source>
        <dbReference type="SAM" id="Phobius"/>
    </source>
</evidence>
<dbReference type="STRING" id="1619048.UU49_C0033G0007"/>
<accession>A0A0G0V8T2</accession>
<proteinExistence type="predicted"/>
<name>A0A0G0V8T2_9BACT</name>
<feature type="transmembrane region" description="Helical" evidence="1">
    <location>
        <begin position="6"/>
        <end position="26"/>
    </location>
</feature>
<keyword evidence="1" id="KW-0812">Transmembrane</keyword>
<evidence type="ECO:0000313" key="3">
    <source>
        <dbReference type="Proteomes" id="UP000034108"/>
    </source>
</evidence>
<sequence>EAKGAFLNIIIAGHIASDSLGLNLFLDELEKKGIKIIPCSGLIRVSRVKK</sequence>
<evidence type="ECO:0008006" key="4">
    <source>
        <dbReference type="Google" id="ProtNLM"/>
    </source>
</evidence>
<dbReference type="Proteomes" id="UP000034108">
    <property type="component" value="Unassembled WGS sequence"/>
</dbReference>
<feature type="non-terminal residue" evidence="2">
    <location>
        <position position="1"/>
    </location>
</feature>
<keyword evidence="1" id="KW-0472">Membrane</keyword>
<gene>
    <name evidence="2" type="ORF">UU49_C0033G0007</name>
</gene>
<organism evidence="2 3">
    <name type="scientific">Candidatus Magasanikbacteria bacterium GW2011_GWC2_41_17</name>
    <dbReference type="NCBI Taxonomy" id="1619048"/>
    <lineage>
        <taxon>Bacteria</taxon>
        <taxon>Candidatus Magasanikiibacteriota</taxon>
    </lineage>
</organism>
<evidence type="ECO:0000313" key="2">
    <source>
        <dbReference type="EMBL" id="KKR97364.1"/>
    </source>
</evidence>
<keyword evidence="1" id="KW-1133">Transmembrane helix</keyword>
<dbReference type="EMBL" id="LCAV01000033">
    <property type="protein sequence ID" value="KKR97364.1"/>
    <property type="molecule type" value="Genomic_DNA"/>
</dbReference>